<dbReference type="SUPFAM" id="SSF49344">
    <property type="entry name" value="CBD9-like"/>
    <property type="match status" value="1"/>
</dbReference>
<gene>
    <name evidence="2" type="ORF">ENI34_05065</name>
</gene>
<dbReference type="CDD" id="cd09618">
    <property type="entry name" value="CBM9_like_2"/>
    <property type="match status" value="1"/>
</dbReference>
<comment type="caution">
    <text evidence="2">The sequence shown here is derived from an EMBL/GenBank/DDBJ whole genome shotgun (WGS) entry which is preliminary data.</text>
</comment>
<dbReference type="AlphaFoldDB" id="A0A9C9ELT9"/>
<evidence type="ECO:0000313" key="2">
    <source>
        <dbReference type="EMBL" id="HEC78498.1"/>
    </source>
</evidence>
<dbReference type="Proteomes" id="UP000885826">
    <property type="component" value="Unassembled WGS sequence"/>
</dbReference>
<organism evidence="2 3">
    <name type="scientific">candidate division WOR-3 bacterium</name>
    <dbReference type="NCBI Taxonomy" id="2052148"/>
    <lineage>
        <taxon>Bacteria</taxon>
        <taxon>Bacteria division WOR-3</taxon>
    </lineage>
</organism>
<sequence length="704" mass="81375">MLNLLYFSFLFLNLNKKVIISQYIEKTPKIDGFIEESWLTGDSTGGFVQSSPYEKSPPSDETVVYLRQDRDNLYVAFRCWTKNIKPVNRLSSNDDAVMIYLDPFAIKTTAYCFVVYISGLYEDGWILDDGRLFDTSWNGVWDYAVKVYDDRYEVEIKIPFKSIRYKKGLSEWGINFQRYISANQESDYWTEVLQKEGMLVSKFGTLKNINPQAMGYYFEVYPEGFLRRDRDTIETDTKFSGSLNLKWDLTPQTTLNATAFPDFAQIESDPFTLNLTQYETYLNERRPFFLEGADIFRMSDFGQGAGFFKPLRIFYSRRIGKSINSEVVRIIGGLKLTSKSERLNYGLFGAYTDRIMHNDTLIEPARGFGVLRAKYKVLSASDLGVLFSGTAVNSDTYNYAIGFDGAYRSGPNQFIIQTAMSDKSEKRGWAFSSGYFGFIKNFLTMASTGVIYDSFDVGDVGYVPWVGIKELTIFSGPFLQYQKGALSTLWFGSGFSLFQEPGEKNDWSKSGFLIFNPKFRNNWGCSIVLRGGMYHEANTDYLSRGMNLSIWGNSPRCDFWFGGNINYSYNYRRDFLAFQANTYHGFYWPIIPRVSLEVNSNFWVEWDTTNTIIAVWPMATPRIDFTITPRMKFGIFNEAVFTMPETRVKDMEFLTNRFGFLFTYNFKPKSWLYIALNDYRTNQNGSLRLQNQVGAVKVKYLVYF</sequence>
<evidence type="ECO:0000313" key="3">
    <source>
        <dbReference type="Proteomes" id="UP000885826"/>
    </source>
</evidence>
<evidence type="ECO:0000259" key="1">
    <source>
        <dbReference type="Pfam" id="PF19313"/>
    </source>
</evidence>
<proteinExistence type="predicted"/>
<name>A0A9C9ELT9_UNCW3</name>
<accession>A0A9C9ELT9</accession>
<dbReference type="Pfam" id="PF19313">
    <property type="entry name" value="DUF5916"/>
    <property type="match status" value="1"/>
</dbReference>
<dbReference type="InterPro" id="IPR045670">
    <property type="entry name" value="DUF5916"/>
</dbReference>
<reference evidence="2" key="1">
    <citation type="journal article" date="2020" name="mSystems">
        <title>Genome- and Community-Level Interaction Insights into Carbon Utilization and Element Cycling Functions of Hydrothermarchaeota in Hydrothermal Sediment.</title>
        <authorList>
            <person name="Zhou Z."/>
            <person name="Liu Y."/>
            <person name="Xu W."/>
            <person name="Pan J."/>
            <person name="Luo Z.H."/>
            <person name="Li M."/>
        </authorList>
    </citation>
    <scope>NUCLEOTIDE SEQUENCE</scope>
    <source>
        <strain evidence="2">HyVt-388</strain>
    </source>
</reference>
<protein>
    <recommendedName>
        <fullName evidence="1">DUF5916 domain-containing protein</fullName>
    </recommendedName>
</protein>
<dbReference type="Gene3D" id="2.60.40.1190">
    <property type="match status" value="1"/>
</dbReference>
<dbReference type="EMBL" id="DRIG01000055">
    <property type="protein sequence ID" value="HEC78498.1"/>
    <property type="molecule type" value="Genomic_DNA"/>
</dbReference>
<feature type="domain" description="DUF5916" evidence="1">
    <location>
        <begin position="232"/>
        <end position="326"/>
    </location>
</feature>